<evidence type="ECO:0000256" key="1">
    <source>
        <dbReference type="ARBA" id="ARBA00004141"/>
    </source>
</evidence>
<dbReference type="GO" id="GO:0043190">
    <property type="term" value="C:ATP-binding cassette (ABC) transporter complex"/>
    <property type="evidence" value="ECO:0007669"/>
    <property type="project" value="InterPro"/>
</dbReference>
<evidence type="ECO:0000256" key="6">
    <source>
        <dbReference type="RuleBase" id="RU361157"/>
    </source>
</evidence>
<evidence type="ECO:0000256" key="5">
    <source>
        <dbReference type="ARBA" id="ARBA00023251"/>
    </source>
</evidence>
<dbReference type="EMBL" id="BOPG01000037">
    <property type="protein sequence ID" value="GIJ58597.1"/>
    <property type="molecule type" value="Genomic_DNA"/>
</dbReference>
<keyword evidence="5" id="KW-0046">Antibiotic resistance</keyword>
<dbReference type="PANTHER" id="PTHR43229">
    <property type="entry name" value="NODULATION PROTEIN J"/>
    <property type="match status" value="1"/>
</dbReference>
<dbReference type="Proteomes" id="UP000612585">
    <property type="component" value="Unassembled WGS sequence"/>
</dbReference>
<feature type="transmembrane region" description="Helical" evidence="6">
    <location>
        <begin position="114"/>
        <end position="141"/>
    </location>
</feature>
<sequence length="271" mass="29097">MDDTLALRARWAIVDSWTVVVQEMTHLVRQPANFAWQLGFPIVMVLLFVYVFGSAMDVSGHGAGTGYLDYAMPGLFAMTMAFGFMNTALAVAITKEKGFIDRFRSMPMASSAVVTGRGVADLLHATVDLVILAVIAVVLGWRPGGSTAATLSAFALLLWLRLALIFVGIHLGLLVKNTETAGNLFALAFPFGMISSVFAPPGLMPGWLGTIAAWNPVSSTAGAIRDLFESPPVESGYWIEGHAVAAAIVWPAVILAVFLPLAVRRYQRLSR</sequence>
<dbReference type="AlphaFoldDB" id="A0A8J3Z904"/>
<evidence type="ECO:0000313" key="8">
    <source>
        <dbReference type="EMBL" id="GIJ58597.1"/>
    </source>
</evidence>
<dbReference type="PANTHER" id="PTHR43229:SF2">
    <property type="entry name" value="NODULATION PROTEIN J"/>
    <property type="match status" value="1"/>
</dbReference>
<dbReference type="RefSeq" id="WP_203999591.1">
    <property type="nucleotide sequence ID" value="NZ_BOPG01000037.1"/>
</dbReference>
<feature type="transmembrane region" description="Helical" evidence="6">
    <location>
        <begin position="243"/>
        <end position="263"/>
    </location>
</feature>
<evidence type="ECO:0000259" key="7">
    <source>
        <dbReference type="PROSITE" id="PS51012"/>
    </source>
</evidence>
<dbReference type="InterPro" id="IPR000412">
    <property type="entry name" value="ABC_2_transport"/>
</dbReference>
<comment type="similarity">
    <text evidence="6">Belongs to the ABC-2 integral membrane protein family.</text>
</comment>
<evidence type="ECO:0000256" key="4">
    <source>
        <dbReference type="ARBA" id="ARBA00023136"/>
    </source>
</evidence>
<dbReference type="PROSITE" id="PS51012">
    <property type="entry name" value="ABC_TM2"/>
    <property type="match status" value="1"/>
</dbReference>
<feature type="domain" description="ABC transmembrane type-2" evidence="7">
    <location>
        <begin position="32"/>
        <end position="269"/>
    </location>
</feature>
<keyword evidence="6" id="KW-1003">Cell membrane</keyword>
<gene>
    <name evidence="8" type="ORF">Vau01_061130</name>
</gene>
<dbReference type="InterPro" id="IPR013525">
    <property type="entry name" value="ABC2_TM"/>
</dbReference>
<evidence type="ECO:0000256" key="2">
    <source>
        <dbReference type="ARBA" id="ARBA00022692"/>
    </source>
</evidence>
<feature type="transmembrane region" description="Helical" evidence="6">
    <location>
        <begin position="73"/>
        <end position="93"/>
    </location>
</feature>
<dbReference type="PIRSF" id="PIRSF006648">
    <property type="entry name" value="DrrB"/>
    <property type="match status" value="1"/>
</dbReference>
<protein>
    <recommendedName>
        <fullName evidence="6">Transport permease protein</fullName>
    </recommendedName>
</protein>
<keyword evidence="9" id="KW-1185">Reference proteome</keyword>
<dbReference type="InterPro" id="IPR047817">
    <property type="entry name" value="ABC2_TM_bact-type"/>
</dbReference>
<dbReference type="Pfam" id="PF01061">
    <property type="entry name" value="ABC2_membrane"/>
    <property type="match status" value="1"/>
</dbReference>
<dbReference type="GO" id="GO:0046677">
    <property type="term" value="P:response to antibiotic"/>
    <property type="evidence" value="ECO:0007669"/>
    <property type="project" value="UniProtKB-KW"/>
</dbReference>
<keyword evidence="4 6" id="KW-0472">Membrane</keyword>
<reference evidence="8" key="1">
    <citation type="submission" date="2021-01" db="EMBL/GenBank/DDBJ databases">
        <title>Whole genome shotgun sequence of Virgisporangium aurantiacum NBRC 16421.</title>
        <authorList>
            <person name="Komaki H."/>
            <person name="Tamura T."/>
        </authorList>
    </citation>
    <scope>NUCLEOTIDE SEQUENCE</scope>
    <source>
        <strain evidence="8">NBRC 16421</strain>
    </source>
</reference>
<dbReference type="InterPro" id="IPR051784">
    <property type="entry name" value="Nod_factor_ABC_transporter"/>
</dbReference>
<comment type="caution">
    <text evidence="8">The sequence shown here is derived from an EMBL/GenBank/DDBJ whole genome shotgun (WGS) entry which is preliminary data.</text>
</comment>
<keyword evidence="2 6" id="KW-0812">Transmembrane</keyword>
<name>A0A8J3Z904_9ACTN</name>
<evidence type="ECO:0000256" key="3">
    <source>
        <dbReference type="ARBA" id="ARBA00022989"/>
    </source>
</evidence>
<feature type="transmembrane region" description="Helical" evidence="6">
    <location>
        <begin position="181"/>
        <end position="199"/>
    </location>
</feature>
<dbReference type="GO" id="GO:0140359">
    <property type="term" value="F:ABC-type transporter activity"/>
    <property type="evidence" value="ECO:0007669"/>
    <property type="project" value="InterPro"/>
</dbReference>
<keyword evidence="3 6" id="KW-1133">Transmembrane helix</keyword>
<comment type="subcellular location">
    <subcellularLocation>
        <location evidence="6">Cell membrane</location>
        <topology evidence="6">Multi-pass membrane protein</topology>
    </subcellularLocation>
    <subcellularLocation>
        <location evidence="1">Membrane</location>
        <topology evidence="1">Multi-pass membrane protein</topology>
    </subcellularLocation>
</comment>
<feature type="transmembrane region" description="Helical" evidence="6">
    <location>
        <begin position="153"/>
        <end position="174"/>
    </location>
</feature>
<keyword evidence="6" id="KW-0813">Transport</keyword>
<evidence type="ECO:0000313" key="9">
    <source>
        <dbReference type="Proteomes" id="UP000612585"/>
    </source>
</evidence>
<organism evidence="8 9">
    <name type="scientific">Virgisporangium aurantiacum</name>
    <dbReference type="NCBI Taxonomy" id="175570"/>
    <lineage>
        <taxon>Bacteria</taxon>
        <taxon>Bacillati</taxon>
        <taxon>Actinomycetota</taxon>
        <taxon>Actinomycetes</taxon>
        <taxon>Micromonosporales</taxon>
        <taxon>Micromonosporaceae</taxon>
        <taxon>Virgisporangium</taxon>
    </lineage>
</organism>
<accession>A0A8J3Z904</accession>
<proteinExistence type="inferred from homology"/>
<feature type="transmembrane region" description="Helical" evidence="6">
    <location>
        <begin position="34"/>
        <end position="53"/>
    </location>
</feature>